<evidence type="ECO:0000313" key="2">
    <source>
        <dbReference type="Proteomes" id="UP000224003"/>
    </source>
</evidence>
<protein>
    <submittedName>
        <fullName evidence="1">Uncharacterized protein</fullName>
    </submittedName>
</protein>
<evidence type="ECO:0000313" key="1">
    <source>
        <dbReference type="EMBL" id="PFJ38818.1"/>
    </source>
</evidence>
<name>A0A9X6WM87_BACTU</name>
<reference evidence="1 2" key="1">
    <citation type="submission" date="2017-09" db="EMBL/GenBank/DDBJ databases">
        <title>Large-scale bioinformatics analysis of Bacillus genomes uncovers conserved roles of natural products in bacterial physiology.</title>
        <authorList>
            <consortium name="Agbiome Team Llc"/>
            <person name="Bleich R.M."/>
            <person name="Grubbs K.J."/>
            <person name="Santa Maria K.C."/>
            <person name="Allen S.E."/>
            <person name="Farag S."/>
            <person name="Shank E.A."/>
            <person name="Bowers A."/>
        </authorList>
    </citation>
    <scope>NUCLEOTIDE SEQUENCE [LARGE SCALE GENOMIC DNA]</scope>
    <source>
        <strain evidence="1 2">AFS085496</strain>
    </source>
</reference>
<comment type="caution">
    <text evidence="1">The sequence shown here is derived from an EMBL/GenBank/DDBJ whole genome shotgun (WGS) entry which is preliminary data.</text>
</comment>
<dbReference type="RefSeq" id="WP_098007002.1">
    <property type="nucleotide sequence ID" value="NZ_NUVX01000030.1"/>
</dbReference>
<organism evidence="1 2">
    <name type="scientific">Bacillus thuringiensis</name>
    <dbReference type="NCBI Taxonomy" id="1428"/>
    <lineage>
        <taxon>Bacteria</taxon>
        <taxon>Bacillati</taxon>
        <taxon>Bacillota</taxon>
        <taxon>Bacilli</taxon>
        <taxon>Bacillales</taxon>
        <taxon>Bacillaceae</taxon>
        <taxon>Bacillus</taxon>
        <taxon>Bacillus cereus group</taxon>
    </lineage>
</organism>
<dbReference type="AlphaFoldDB" id="A0A9X6WM87"/>
<dbReference type="Proteomes" id="UP000224003">
    <property type="component" value="Unassembled WGS sequence"/>
</dbReference>
<sequence length="112" mass="12555">MEIEALIVQPKEDVLICNLPCTLEVFEGVLGGNVSLMDLPYGYVLICKENKGKQINKVILKRNIEDTFIVVKKDGETGSVMGVKEEKDLLVDIFSKEHIVEEDFDVLVNVLC</sequence>
<dbReference type="EMBL" id="NUVX01000030">
    <property type="protein sequence ID" value="PFJ38818.1"/>
    <property type="molecule type" value="Genomic_DNA"/>
</dbReference>
<proteinExistence type="predicted"/>
<gene>
    <name evidence="1" type="ORF">COJ15_17220</name>
</gene>
<accession>A0A9X6WM87</accession>